<evidence type="ECO:0000256" key="1">
    <source>
        <dbReference type="ARBA" id="ARBA00023015"/>
    </source>
</evidence>
<dbReference type="Pfam" id="PF00532">
    <property type="entry name" value="Peripla_BP_1"/>
    <property type="match status" value="1"/>
</dbReference>
<evidence type="ECO:0000259" key="5">
    <source>
        <dbReference type="PROSITE" id="PS50943"/>
    </source>
</evidence>
<feature type="domain" description="HTH cro/C1-type" evidence="5">
    <location>
        <begin position="3"/>
        <end position="42"/>
    </location>
</feature>
<dbReference type="InterPro" id="IPR028082">
    <property type="entry name" value="Peripla_BP_I"/>
</dbReference>
<keyword evidence="7" id="KW-1185">Reference proteome</keyword>
<dbReference type="PROSITE" id="PS50932">
    <property type="entry name" value="HTH_LACI_2"/>
    <property type="match status" value="1"/>
</dbReference>
<keyword evidence="3" id="KW-0804">Transcription</keyword>
<dbReference type="GO" id="GO:0003677">
    <property type="term" value="F:DNA binding"/>
    <property type="evidence" value="ECO:0007669"/>
    <property type="project" value="UniProtKB-KW"/>
</dbReference>
<evidence type="ECO:0000313" key="6">
    <source>
        <dbReference type="EMBL" id="MEQ2427560.1"/>
    </source>
</evidence>
<dbReference type="SMART" id="SM00354">
    <property type="entry name" value="HTH_LACI"/>
    <property type="match status" value="1"/>
</dbReference>
<reference evidence="6 7" key="1">
    <citation type="submission" date="2024-03" db="EMBL/GenBank/DDBJ databases">
        <title>Human intestinal bacterial collection.</title>
        <authorList>
            <person name="Pauvert C."/>
            <person name="Hitch T.C.A."/>
            <person name="Clavel T."/>
        </authorList>
    </citation>
    <scope>NUCLEOTIDE SEQUENCE [LARGE SCALE GENOMIC DNA]</scope>
    <source>
        <strain evidence="6 7">CLA-SR-H021</strain>
    </source>
</reference>
<dbReference type="Gene3D" id="1.10.260.40">
    <property type="entry name" value="lambda repressor-like DNA-binding domains"/>
    <property type="match status" value="1"/>
</dbReference>
<feature type="domain" description="HTH lacI-type" evidence="4">
    <location>
        <begin position="8"/>
        <end position="62"/>
    </location>
</feature>
<comment type="caution">
    <text evidence="6">The sequence shown here is derived from an EMBL/GenBank/DDBJ whole genome shotgun (WGS) entry which is preliminary data.</text>
</comment>
<keyword evidence="1" id="KW-0805">Transcription regulation</keyword>
<dbReference type="InterPro" id="IPR001761">
    <property type="entry name" value="Peripla_BP/Lac1_sug-bd_dom"/>
</dbReference>
<evidence type="ECO:0000259" key="4">
    <source>
        <dbReference type="PROSITE" id="PS50932"/>
    </source>
</evidence>
<dbReference type="InterPro" id="IPR000843">
    <property type="entry name" value="HTH_LacI"/>
</dbReference>
<evidence type="ECO:0000256" key="3">
    <source>
        <dbReference type="ARBA" id="ARBA00023163"/>
    </source>
</evidence>
<dbReference type="PROSITE" id="PS50943">
    <property type="entry name" value="HTH_CROC1"/>
    <property type="match status" value="1"/>
</dbReference>
<dbReference type="PANTHER" id="PTHR30146">
    <property type="entry name" value="LACI-RELATED TRANSCRIPTIONAL REPRESSOR"/>
    <property type="match status" value="1"/>
</dbReference>
<dbReference type="CDD" id="cd01392">
    <property type="entry name" value="HTH_LacI"/>
    <property type="match status" value="1"/>
</dbReference>
<protein>
    <submittedName>
        <fullName evidence="6">LacI family DNA-binding transcriptional regulator</fullName>
    </submittedName>
</protein>
<organism evidence="6 7">
    <name type="scientific">Enterocloster hominis</name>
    <name type="common">ex Hitch et al. 2024</name>
    <dbReference type="NCBI Taxonomy" id="1917870"/>
    <lineage>
        <taxon>Bacteria</taxon>
        <taxon>Bacillati</taxon>
        <taxon>Bacillota</taxon>
        <taxon>Clostridia</taxon>
        <taxon>Lachnospirales</taxon>
        <taxon>Lachnospiraceae</taxon>
        <taxon>Enterocloster</taxon>
    </lineage>
</organism>
<sequence>MKRVKQTVTLKDLAKRTGYSVNTVSRALRGKDDISEETIELIKKEAKEMGYINNTIASSLRLGYTNTIAVILGDISNPHFAIMTKEIENHARGLGYSSFLLNTNENSGIERDAIKTAINKNVDGIIICPAQEDDSNLKFLLDSGVPFIQIGRYHDTVDANYVVCDDVLGGYQAVHYLIENGHKKILMLNGPSYISSARERRMGYGKALAEAGIEVDEKLVREIDVSRSNCSGVVEQVLEEGLEFTAIFAFSDILAWEAWTCLHKKGIRIPEDISLVGFDHIQSRMALPFDLTTISSYKAKMSITAVECLSCKINRDYGREGHCEEICHHVIATNLVKGETVRDIRG</sequence>
<dbReference type="EMBL" id="JBBMFM010000112">
    <property type="protein sequence ID" value="MEQ2427560.1"/>
    <property type="molecule type" value="Genomic_DNA"/>
</dbReference>
<keyword evidence="2 6" id="KW-0238">DNA-binding</keyword>
<evidence type="ECO:0000256" key="2">
    <source>
        <dbReference type="ARBA" id="ARBA00023125"/>
    </source>
</evidence>
<dbReference type="SUPFAM" id="SSF53822">
    <property type="entry name" value="Periplasmic binding protein-like I"/>
    <property type="match status" value="1"/>
</dbReference>
<dbReference type="InterPro" id="IPR010982">
    <property type="entry name" value="Lambda_DNA-bd_dom_sf"/>
</dbReference>
<dbReference type="SUPFAM" id="SSF47413">
    <property type="entry name" value="lambda repressor-like DNA-binding domains"/>
    <property type="match status" value="1"/>
</dbReference>
<dbReference type="Proteomes" id="UP001454086">
    <property type="component" value="Unassembled WGS sequence"/>
</dbReference>
<dbReference type="RefSeq" id="WP_008718307.1">
    <property type="nucleotide sequence ID" value="NZ_JAJFDX010000001.1"/>
</dbReference>
<name>A0ABV1DC43_9FIRM</name>
<dbReference type="CDD" id="cd06267">
    <property type="entry name" value="PBP1_LacI_sugar_binding-like"/>
    <property type="match status" value="1"/>
</dbReference>
<proteinExistence type="predicted"/>
<accession>A0ABV1DC43</accession>
<dbReference type="Pfam" id="PF00356">
    <property type="entry name" value="LacI"/>
    <property type="match status" value="1"/>
</dbReference>
<dbReference type="Gene3D" id="3.40.50.2300">
    <property type="match status" value="2"/>
</dbReference>
<evidence type="ECO:0000313" key="7">
    <source>
        <dbReference type="Proteomes" id="UP001454086"/>
    </source>
</evidence>
<dbReference type="PANTHER" id="PTHR30146:SF154">
    <property type="entry name" value="TRANSCRIPTION REGULATOR, MEMBER OF GALR FAMILY"/>
    <property type="match status" value="1"/>
</dbReference>
<gene>
    <name evidence="6" type="ORF">WMQ36_21585</name>
</gene>
<dbReference type="InterPro" id="IPR001387">
    <property type="entry name" value="Cro/C1-type_HTH"/>
</dbReference>